<dbReference type="InterPro" id="IPR044862">
    <property type="entry name" value="Pro_4_hyd_alph_FE2OG_OXY"/>
</dbReference>
<protein>
    <submittedName>
        <fullName evidence="2">2OG-Fe(II) oxygenase</fullName>
    </submittedName>
</protein>
<dbReference type="Proteomes" id="UP001165413">
    <property type="component" value="Unassembled WGS sequence"/>
</dbReference>
<name>A0AA42BLQ5_9ALTE</name>
<dbReference type="Gene3D" id="2.60.120.620">
    <property type="entry name" value="q2cbj1_9rhob like domain"/>
    <property type="match status" value="1"/>
</dbReference>
<comment type="caution">
    <text evidence="2">The sequence shown here is derived from an EMBL/GenBank/DDBJ whole genome shotgun (WGS) entry which is preliminary data.</text>
</comment>
<evidence type="ECO:0000313" key="3">
    <source>
        <dbReference type="Proteomes" id="UP001165413"/>
    </source>
</evidence>
<proteinExistence type="predicted"/>
<dbReference type="EMBL" id="JANATA010000015">
    <property type="protein sequence ID" value="MCP3429113.1"/>
    <property type="molecule type" value="Genomic_DNA"/>
</dbReference>
<keyword evidence="3" id="KW-1185">Reference proteome</keyword>
<reference evidence="2" key="1">
    <citation type="submission" date="2022-07" db="EMBL/GenBank/DDBJ databases">
        <title>Characterization of the Novel Bacterium Alteromonas immobilis LMIT006 and Alteromonas gregis LMIT007.</title>
        <authorList>
            <person name="Lin X."/>
        </authorList>
    </citation>
    <scope>NUCLEOTIDE SEQUENCE</scope>
    <source>
        <strain evidence="2">LMIT007</strain>
    </source>
</reference>
<gene>
    <name evidence="2" type="ORF">NLF92_09180</name>
</gene>
<evidence type="ECO:0000259" key="1">
    <source>
        <dbReference type="Pfam" id="PF13640"/>
    </source>
</evidence>
<sequence>MNRNEIAELLKVRLERALQDASKQFAENEPYIGYFVVDDLLPDNLARNIYSAFPNSNSMKLNKTLREYKYIAAQLDNYNQLIEEVTFAFHSEEVVCLIEKITGILNLKADSNLYAGGISMMGKDHYLNPHLDNSHDKNRENWRVLNLLYYVSPDWKIEDGGNLELWPSGITGKQITLESKFNRLIVMATHDKSWHSVSPITIDKKRCCVSNYYFSEKPLNINDKFHITAFRGRPEQKVKDVFLRCDAFLRNTIRKAFPKGVKKTDHYYKK</sequence>
<dbReference type="RefSeq" id="WP_254101079.1">
    <property type="nucleotide sequence ID" value="NZ_JANATA010000015.1"/>
</dbReference>
<dbReference type="Pfam" id="PF13640">
    <property type="entry name" value="2OG-FeII_Oxy_3"/>
    <property type="match status" value="1"/>
</dbReference>
<evidence type="ECO:0000313" key="2">
    <source>
        <dbReference type="EMBL" id="MCP3429113.1"/>
    </source>
</evidence>
<organism evidence="2 3">
    <name type="scientific">Opacimonas viscosa</name>
    <dbReference type="NCBI Taxonomy" id="2961944"/>
    <lineage>
        <taxon>Bacteria</taxon>
        <taxon>Pseudomonadati</taxon>
        <taxon>Pseudomonadota</taxon>
        <taxon>Gammaproteobacteria</taxon>
        <taxon>Alteromonadales</taxon>
        <taxon>Alteromonadaceae</taxon>
        <taxon>Opacimonas</taxon>
    </lineage>
</organism>
<dbReference type="AlphaFoldDB" id="A0AA42BLQ5"/>
<accession>A0AA42BLQ5</accession>
<feature type="domain" description="Prolyl 4-hydroxylase alpha subunit Fe(2+) 2OG dioxygenase" evidence="1">
    <location>
        <begin position="118"/>
        <end position="213"/>
    </location>
</feature>